<feature type="compositionally biased region" description="Acidic residues" evidence="1">
    <location>
        <begin position="26"/>
        <end position="36"/>
    </location>
</feature>
<evidence type="ECO:0000313" key="3">
    <source>
        <dbReference type="EnsemblPlants" id="KRG88805"/>
    </source>
</evidence>
<protein>
    <submittedName>
        <fullName evidence="2 3">Uncharacterized protein</fullName>
    </submittedName>
</protein>
<dbReference type="EnsemblPlants" id="KRG88805">
    <property type="protein sequence ID" value="KRG88805"/>
    <property type="gene ID" value="GLYMA_U026600"/>
</dbReference>
<reference evidence="3" key="2">
    <citation type="submission" date="2018-02" db="UniProtKB">
        <authorList>
            <consortium name="EnsemblPlants"/>
        </authorList>
    </citation>
    <scope>IDENTIFICATION</scope>
    <source>
        <strain evidence="3">Williams 82</strain>
    </source>
</reference>
<reference evidence="2" key="1">
    <citation type="journal article" date="2010" name="Nature">
        <title>Genome sequence of the palaeopolyploid soybean.</title>
        <authorList>
            <person name="Schmutz J."/>
            <person name="Cannon S.B."/>
            <person name="Schlueter J."/>
            <person name="Ma J."/>
            <person name="Mitros T."/>
            <person name="Nelson W."/>
            <person name="Hyten D.L."/>
            <person name="Song Q."/>
            <person name="Thelen J.J."/>
            <person name="Cheng J."/>
            <person name="Xu D."/>
            <person name="Hellsten U."/>
            <person name="May G.D."/>
            <person name="Yu Y."/>
            <person name="Sakurai T."/>
            <person name="Umezawa T."/>
            <person name="Bhattacharyya M.K."/>
            <person name="Sandhu D."/>
            <person name="Valliyodan B."/>
            <person name="Lindquist E."/>
            <person name="Peto M."/>
            <person name="Grant D."/>
            <person name="Shu S."/>
            <person name="Goodstein D."/>
            <person name="Barry K."/>
            <person name="Futrell-Griggs M."/>
            <person name="Abernathy B."/>
            <person name="Du J."/>
            <person name="Tian Z."/>
            <person name="Zhu L."/>
            <person name="Gill N."/>
            <person name="Joshi T."/>
            <person name="Libault M."/>
            <person name="Sethuraman A."/>
            <person name="Zhang X.-C."/>
            <person name="Shinozaki K."/>
            <person name="Nguyen H.T."/>
            <person name="Wing R.A."/>
            <person name="Cregan P."/>
            <person name="Specht J."/>
            <person name="Grimwood J."/>
            <person name="Rokhsar D."/>
            <person name="Stacey G."/>
            <person name="Shoemaker R.C."/>
            <person name="Jackson S.A."/>
        </authorList>
    </citation>
    <scope>NUCLEOTIDE SEQUENCE</scope>
    <source>
        <tissue evidence="2">Callus</tissue>
    </source>
</reference>
<reference evidence="2" key="3">
    <citation type="submission" date="2018-07" db="EMBL/GenBank/DDBJ databases">
        <title>WGS assembly of Glycine max.</title>
        <authorList>
            <person name="Schmutz J."/>
            <person name="Cannon S."/>
            <person name="Schlueter J."/>
            <person name="Ma J."/>
            <person name="Mitros T."/>
            <person name="Nelson W."/>
            <person name="Hyten D."/>
            <person name="Song Q."/>
            <person name="Thelen J."/>
            <person name="Cheng J."/>
            <person name="Xu D."/>
            <person name="Hellsten U."/>
            <person name="May G."/>
            <person name="Yu Y."/>
            <person name="Sakurai T."/>
            <person name="Umezawa T."/>
            <person name="Bhattacharyya M."/>
            <person name="Sandhu D."/>
            <person name="Valliyodan B."/>
            <person name="Lindquist E."/>
            <person name="Peto M."/>
            <person name="Grant D."/>
            <person name="Shu S."/>
            <person name="Goodstein D."/>
            <person name="Barry K."/>
            <person name="Futrell-Griggs M."/>
            <person name="Abernathy B."/>
            <person name="Du J."/>
            <person name="Tian Z."/>
            <person name="Zhu L."/>
            <person name="Gill N."/>
            <person name="Joshi T."/>
            <person name="Libault M."/>
            <person name="Sethuraman A."/>
            <person name="Zhang X."/>
            <person name="Shinozaki K."/>
            <person name="Nguyen H."/>
            <person name="Wing R."/>
            <person name="Cregan P."/>
            <person name="Specht J."/>
            <person name="Grimwood J."/>
            <person name="Rokhsar D."/>
            <person name="Stacey G."/>
            <person name="Shoemaker R."/>
            <person name="Jackson S."/>
        </authorList>
    </citation>
    <scope>NUCLEOTIDE SEQUENCE</scope>
    <source>
        <tissue evidence="2">Callus</tissue>
    </source>
</reference>
<feature type="compositionally biased region" description="Polar residues" evidence="1">
    <location>
        <begin position="7"/>
        <end position="23"/>
    </location>
</feature>
<evidence type="ECO:0000256" key="1">
    <source>
        <dbReference type="SAM" id="MobiDB-lite"/>
    </source>
</evidence>
<feature type="region of interest" description="Disordered" evidence="1">
    <location>
        <begin position="1"/>
        <end position="80"/>
    </location>
</feature>
<dbReference type="Gramene" id="KRG88805">
    <property type="protein sequence ID" value="KRG88805"/>
    <property type="gene ID" value="GLYMA_U026600"/>
</dbReference>
<name>A0A0R0E4Y2_SOYBN</name>
<gene>
    <name evidence="2" type="ORF">GLYMA_U026600</name>
</gene>
<dbReference type="EMBL" id="KZ847137">
    <property type="protein sequence ID" value="KRG88805.1"/>
    <property type="molecule type" value="Genomic_DNA"/>
</dbReference>
<organism evidence="3">
    <name type="scientific">Glycine max</name>
    <name type="common">Soybean</name>
    <name type="synonym">Glycine hispida</name>
    <dbReference type="NCBI Taxonomy" id="3847"/>
    <lineage>
        <taxon>Eukaryota</taxon>
        <taxon>Viridiplantae</taxon>
        <taxon>Streptophyta</taxon>
        <taxon>Embryophyta</taxon>
        <taxon>Tracheophyta</taxon>
        <taxon>Spermatophyta</taxon>
        <taxon>Magnoliopsida</taxon>
        <taxon>eudicotyledons</taxon>
        <taxon>Gunneridae</taxon>
        <taxon>Pentapetalae</taxon>
        <taxon>rosids</taxon>
        <taxon>fabids</taxon>
        <taxon>Fabales</taxon>
        <taxon>Fabaceae</taxon>
        <taxon>Papilionoideae</taxon>
        <taxon>50 kb inversion clade</taxon>
        <taxon>NPAAA clade</taxon>
        <taxon>indigoferoid/millettioid clade</taxon>
        <taxon>Phaseoleae</taxon>
        <taxon>Glycine</taxon>
        <taxon>Glycine subgen. Soja</taxon>
    </lineage>
</organism>
<accession>A0A0R0E4Y2</accession>
<sequence>MCDIDQEQTNPLENSIEESNVFGSMNDEEVSNMEEEDKSKNDENSEGNSDHLNTQATTESARPISEITTLEDTSRCYQQS</sequence>
<keyword evidence="4" id="KW-1185">Reference proteome</keyword>
<feature type="compositionally biased region" description="Polar residues" evidence="1">
    <location>
        <begin position="46"/>
        <end position="80"/>
    </location>
</feature>
<evidence type="ECO:0000313" key="2">
    <source>
        <dbReference type="EMBL" id="KRG88805.1"/>
    </source>
</evidence>
<evidence type="ECO:0000313" key="4">
    <source>
        <dbReference type="Proteomes" id="UP000008827"/>
    </source>
</evidence>
<proteinExistence type="predicted"/>
<dbReference type="Proteomes" id="UP000008827">
    <property type="component" value="Unassembled WGS sequence"/>
</dbReference>
<dbReference type="InParanoid" id="A0A0R0E4Y2"/>
<dbReference type="AlphaFoldDB" id="A0A0R0E4Y2"/>